<feature type="non-terminal residue" evidence="1">
    <location>
        <position position="64"/>
    </location>
</feature>
<dbReference type="AlphaFoldDB" id="A0AAD8B5X1"/>
<reference evidence="1" key="1">
    <citation type="journal article" date="2023" name="PLoS Negl. Trop. Dis.">
        <title>A genome sequence for Biomphalaria pfeifferi, the major vector snail for the human-infecting parasite Schistosoma mansoni.</title>
        <authorList>
            <person name="Bu L."/>
            <person name="Lu L."/>
            <person name="Laidemitt M.R."/>
            <person name="Zhang S.M."/>
            <person name="Mutuku M."/>
            <person name="Mkoji G."/>
            <person name="Steinauer M."/>
            <person name="Loker E.S."/>
        </authorList>
    </citation>
    <scope>NUCLEOTIDE SEQUENCE</scope>
    <source>
        <strain evidence="1">KasaAsao</strain>
    </source>
</reference>
<dbReference type="EMBL" id="JASAOG010000143">
    <property type="protein sequence ID" value="KAK0048008.1"/>
    <property type="molecule type" value="Genomic_DNA"/>
</dbReference>
<evidence type="ECO:0000313" key="1">
    <source>
        <dbReference type="EMBL" id="KAK0048008.1"/>
    </source>
</evidence>
<accession>A0AAD8B5X1</accession>
<dbReference type="Proteomes" id="UP001233172">
    <property type="component" value="Unassembled WGS sequence"/>
</dbReference>
<organism evidence="1 2">
    <name type="scientific">Biomphalaria pfeifferi</name>
    <name type="common">Bloodfluke planorb</name>
    <name type="synonym">Freshwater snail</name>
    <dbReference type="NCBI Taxonomy" id="112525"/>
    <lineage>
        <taxon>Eukaryota</taxon>
        <taxon>Metazoa</taxon>
        <taxon>Spiralia</taxon>
        <taxon>Lophotrochozoa</taxon>
        <taxon>Mollusca</taxon>
        <taxon>Gastropoda</taxon>
        <taxon>Heterobranchia</taxon>
        <taxon>Euthyneura</taxon>
        <taxon>Panpulmonata</taxon>
        <taxon>Hygrophila</taxon>
        <taxon>Lymnaeoidea</taxon>
        <taxon>Planorbidae</taxon>
        <taxon>Biomphalaria</taxon>
    </lineage>
</organism>
<protein>
    <submittedName>
        <fullName evidence="1">Uncharacterized protein</fullName>
    </submittedName>
</protein>
<comment type="caution">
    <text evidence="1">The sequence shown here is derived from an EMBL/GenBank/DDBJ whole genome shotgun (WGS) entry which is preliminary data.</text>
</comment>
<evidence type="ECO:0000313" key="2">
    <source>
        <dbReference type="Proteomes" id="UP001233172"/>
    </source>
</evidence>
<gene>
    <name evidence="1" type="ORF">Bpfe_022625</name>
</gene>
<sequence length="64" mass="7420">MREKITGFVANAVMYFSSLYENDDIKLSRDTNTTTSEREVMTCSLNCSYFCKACQDLFQMAIRK</sequence>
<name>A0AAD8B5X1_BIOPF</name>
<proteinExistence type="predicted"/>
<keyword evidence="2" id="KW-1185">Reference proteome</keyword>
<reference evidence="1" key="2">
    <citation type="submission" date="2023-04" db="EMBL/GenBank/DDBJ databases">
        <authorList>
            <person name="Bu L."/>
            <person name="Lu L."/>
            <person name="Laidemitt M.R."/>
            <person name="Zhang S.M."/>
            <person name="Mutuku M."/>
            <person name="Mkoji G."/>
            <person name="Steinauer M."/>
            <person name="Loker E.S."/>
        </authorList>
    </citation>
    <scope>NUCLEOTIDE SEQUENCE</scope>
    <source>
        <strain evidence="1">KasaAsao</strain>
        <tissue evidence="1">Whole Snail</tissue>
    </source>
</reference>